<accession>A0ABU2LMP1</accession>
<evidence type="ECO:0000313" key="1">
    <source>
        <dbReference type="EMBL" id="MDT0318870.1"/>
    </source>
</evidence>
<dbReference type="Proteomes" id="UP001183420">
    <property type="component" value="Unassembled WGS sequence"/>
</dbReference>
<protein>
    <submittedName>
        <fullName evidence="1">Uncharacterized protein</fullName>
    </submittedName>
</protein>
<sequence length="82" mass="8553">MSVFRDVVPLTPVVPTDGERIDVERLIGEGEVSTSHGAGSARNLALLLLAAAALLSANPRKNEPVEDSFHGAVQNLACAAVF</sequence>
<dbReference type="EMBL" id="JAVREM010000009">
    <property type="protein sequence ID" value="MDT0318870.1"/>
    <property type="molecule type" value="Genomic_DNA"/>
</dbReference>
<proteinExistence type="predicted"/>
<organism evidence="1 2">
    <name type="scientific">Streptomyces millisiae</name>
    <dbReference type="NCBI Taxonomy" id="3075542"/>
    <lineage>
        <taxon>Bacteria</taxon>
        <taxon>Bacillati</taxon>
        <taxon>Actinomycetota</taxon>
        <taxon>Actinomycetes</taxon>
        <taxon>Kitasatosporales</taxon>
        <taxon>Streptomycetaceae</taxon>
        <taxon>Streptomyces</taxon>
    </lineage>
</organism>
<dbReference type="RefSeq" id="WP_311597817.1">
    <property type="nucleotide sequence ID" value="NZ_JAVREM010000009.1"/>
</dbReference>
<comment type="caution">
    <text evidence="1">The sequence shown here is derived from an EMBL/GenBank/DDBJ whole genome shotgun (WGS) entry which is preliminary data.</text>
</comment>
<reference evidence="2" key="1">
    <citation type="submission" date="2023-07" db="EMBL/GenBank/DDBJ databases">
        <title>30 novel species of actinomycetes from the DSMZ collection.</title>
        <authorList>
            <person name="Nouioui I."/>
        </authorList>
    </citation>
    <scope>NUCLEOTIDE SEQUENCE [LARGE SCALE GENOMIC DNA]</scope>
    <source>
        <strain evidence="2">DSM 44918</strain>
    </source>
</reference>
<name>A0ABU2LMP1_9ACTN</name>
<evidence type="ECO:0000313" key="2">
    <source>
        <dbReference type="Proteomes" id="UP001183420"/>
    </source>
</evidence>
<keyword evidence="2" id="KW-1185">Reference proteome</keyword>
<gene>
    <name evidence="1" type="ORF">RNC47_11030</name>
</gene>